<organism evidence="2">
    <name type="scientific">Ornithodoros coriaceus</name>
    <name type="common">Soft tick</name>
    <name type="synonym">Argasid tick</name>
    <dbReference type="NCBI Taxonomy" id="92741"/>
    <lineage>
        <taxon>Eukaryota</taxon>
        <taxon>Metazoa</taxon>
        <taxon>Ecdysozoa</taxon>
        <taxon>Arthropoda</taxon>
        <taxon>Chelicerata</taxon>
        <taxon>Arachnida</taxon>
        <taxon>Acari</taxon>
        <taxon>Parasitiformes</taxon>
        <taxon>Ixodida</taxon>
        <taxon>Ixodoidea</taxon>
        <taxon>Argasidae</taxon>
        <taxon>Ornithodorinae</taxon>
        <taxon>Ornithodoros</taxon>
    </lineage>
</organism>
<accession>B2D2A1</accession>
<feature type="chain" id="PRO_5002776938" evidence="1">
    <location>
        <begin position="17"/>
        <end position="164"/>
    </location>
</feature>
<proteinExistence type="evidence at transcript level"/>
<reference evidence="2" key="2">
    <citation type="submission" date="2008-03" db="EMBL/GenBank/DDBJ databases">
        <authorList>
            <person name="Francishetti I.M.B."/>
            <person name="Pham V."/>
            <person name="Kotsyfakis M."/>
            <person name="Ribeiro J.M.C."/>
        </authorList>
    </citation>
    <scope>NUCLEOTIDE SEQUENCE</scope>
    <source>
        <tissue evidence="2">Salivary glands</tissue>
    </source>
</reference>
<evidence type="ECO:0000313" key="2">
    <source>
        <dbReference type="EMBL" id="ACB70342.1"/>
    </source>
</evidence>
<name>B2D2A1_ORNCO</name>
<dbReference type="AlphaFoldDB" id="B2D2A1"/>
<keyword evidence="1" id="KW-0732">Signal</keyword>
<reference evidence="2" key="1">
    <citation type="journal article" date="2008" name="J. Proteomics">
        <title>An insight into the salivary transcriptome and proteome of the soft tick and vector of epizootic bovine abortion, Ornithodoros coriaceus.</title>
        <authorList>
            <person name="Francischetti I.M."/>
            <person name="Meng Z."/>
            <person name="Mans B.J."/>
            <person name="Gudderra N."/>
            <person name="Hall M."/>
            <person name="Veenstra T.D."/>
            <person name="Pham V.M."/>
            <person name="Kotsyfakis M."/>
            <person name="Ribeiro J.M."/>
        </authorList>
    </citation>
    <scope>NUCLEOTIDE SEQUENCE</scope>
    <source>
        <tissue evidence="2">Salivary glands</tissue>
    </source>
</reference>
<dbReference type="EMBL" id="EU574835">
    <property type="protein sequence ID" value="ACB70342.1"/>
    <property type="molecule type" value="mRNA"/>
</dbReference>
<sequence length="164" mass="18623">MELRLAVLWLVWAVGTERCCIGGASAALPKSITFQVYDAFDNVLHTNFSNENLARRYAVTFFNAINLVFQKITNPKIQFQVVRFHPQAQGVHNWHERQEGLQCASLGAPTACTPNFYQLQGNYKLFTLSQCAMSNITNYLTQLRNEHSKTAEVCSKRKCSRCIT</sequence>
<protein>
    <submittedName>
        <fullName evidence="2">Hypothetical secreted protein</fullName>
    </submittedName>
</protein>
<feature type="signal peptide" evidence="1">
    <location>
        <begin position="1"/>
        <end position="16"/>
    </location>
</feature>
<evidence type="ECO:0000256" key="1">
    <source>
        <dbReference type="SAM" id="SignalP"/>
    </source>
</evidence>